<feature type="region of interest" description="Disordered" evidence="1">
    <location>
        <begin position="319"/>
        <end position="404"/>
    </location>
</feature>
<evidence type="ECO:0000313" key="3">
    <source>
        <dbReference type="Proteomes" id="UP001516023"/>
    </source>
</evidence>
<dbReference type="InterPro" id="IPR043136">
    <property type="entry name" value="B30.2/SPRY_sf"/>
</dbReference>
<dbReference type="EMBL" id="JABMIG020000001">
    <property type="protein sequence ID" value="KAL3805819.1"/>
    <property type="molecule type" value="Genomic_DNA"/>
</dbReference>
<feature type="compositionally biased region" description="Basic and acidic residues" evidence="1">
    <location>
        <begin position="361"/>
        <end position="378"/>
    </location>
</feature>
<feature type="region of interest" description="Disordered" evidence="1">
    <location>
        <begin position="183"/>
        <end position="278"/>
    </location>
</feature>
<evidence type="ECO:0000256" key="1">
    <source>
        <dbReference type="SAM" id="MobiDB-lite"/>
    </source>
</evidence>
<evidence type="ECO:0000313" key="2">
    <source>
        <dbReference type="EMBL" id="KAL3805819.1"/>
    </source>
</evidence>
<feature type="region of interest" description="Disordered" evidence="1">
    <location>
        <begin position="1"/>
        <end position="60"/>
    </location>
</feature>
<dbReference type="Gene3D" id="2.60.120.920">
    <property type="match status" value="1"/>
</dbReference>
<sequence>MAESSSIDRTATMPTSRPPSTPIPHRIMDVDVDANDSNSNRDAYESSPPSRSSPPPPPTSGIILKIASYLSIHDAESMASLSRGSVGIGGALVQSQTSLLLPGYHSLDAWCGRSGSAVAVTSSSSSSSVAVQGGWIAAAEEENDAAATMTMMDSHAPPHYQQTLSSIMDEEDDEGWFVGDGCPAASVTLSPTEEWSTKWRDAKDEDEEEADDDPGRSGSTNEGRGHCWTPAGEPTCERNDGVVTPALTVVSPNGREEEEDDDDDDNASHASESSFYLRKQHRLRKRALQHKLAQAVFAHPHPLKDYCLDAYATAVKLSRKRQRQQQQQQQQIDERRLQEEVRPNPNPETLRHCPSSPSRQWTKDPELGEHVCRDDADKNSGPSLQQHPHSLQMQRRKHSKQRQRQKSKLLRVLLTKLLDTIPISVLLDLLESTLDLSIETLLAMGNLTTITFTNLLTLLSDTLFHILSALSSINVFELVLSAHRSVNKTGEVLASGLHSVATGVGSASNAALEKLSRQGLALAGAGLSRGGGGGMILRGGMMSGGKGGVEENPLESKLFRRLHKMDHVSKLVAYSERMGEEAFGRAQKKRAQRMMHYNVSFRPFTATIQPASPKKAAKPMKHSVSFELSAISPLNNTEDALNSDDNDSVSSESLYSNSGSIFMRTPTSFPPTPTSRLYYFERGSRFTENVIFLARDQLRVERGLDNANEQTRAMSKALREGSRLAVFDAAADGGGGIALSCGQHIATKVGNALYCSTRSMIPVMRNSFVYFEISVSPPPTVNEQHRFHPQFDIATLAIGLSTLEMPLNTLVGAWKGSVGLCTTGQVLMAGQWFAPADTQESSYGSNSTVGCLVYLDDSASHDTREGPMVTADVTFNVNGIVIPPLECSRPLGPQHLSSSPTCSSPSAQPYDDMDDVPTLSLIVPRNQELFPTVTLHSPATCVMCRFNAEDLLANSRAEIGAPEGVTVFSVDGSIIIDPSAGSSMDQDDLFVDSSDDLTQFTHDEVAL</sequence>
<feature type="compositionally biased region" description="Polar residues" evidence="1">
    <location>
        <begin position="380"/>
        <end position="393"/>
    </location>
</feature>
<feature type="compositionally biased region" description="Polar residues" evidence="1">
    <location>
        <begin position="1"/>
        <end position="15"/>
    </location>
</feature>
<protein>
    <recommendedName>
        <fullName evidence="4">GPI-anchored surface protein</fullName>
    </recommendedName>
</protein>
<organism evidence="2 3">
    <name type="scientific">Cyclotella cryptica</name>
    <dbReference type="NCBI Taxonomy" id="29204"/>
    <lineage>
        <taxon>Eukaryota</taxon>
        <taxon>Sar</taxon>
        <taxon>Stramenopiles</taxon>
        <taxon>Ochrophyta</taxon>
        <taxon>Bacillariophyta</taxon>
        <taxon>Coscinodiscophyceae</taxon>
        <taxon>Thalassiosirophycidae</taxon>
        <taxon>Stephanodiscales</taxon>
        <taxon>Stephanodiscaceae</taxon>
        <taxon>Cyclotella</taxon>
    </lineage>
</organism>
<evidence type="ECO:0008006" key="4">
    <source>
        <dbReference type="Google" id="ProtNLM"/>
    </source>
</evidence>
<reference evidence="2 3" key="1">
    <citation type="journal article" date="2020" name="G3 (Bethesda)">
        <title>Improved Reference Genome for Cyclotella cryptica CCMP332, a Model for Cell Wall Morphogenesis, Salinity Adaptation, and Lipid Production in Diatoms (Bacillariophyta).</title>
        <authorList>
            <person name="Roberts W.R."/>
            <person name="Downey K.M."/>
            <person name="Ruck E.C."/>
            <person name="Traller J.C."/>
            <person name="Alverson A.J."/>
        </authorList>
    </citation>
    <scope>NUCLEOTIDE SEQUENCE [LARGE SCALE GENOMIC DNA]</scope>
    <source>
        <strain evidence="2 3">CCMP332</strain>
    </source>
</reference>
<accession>A0ABD3QZX2</accession>
<feature type="compositionally biased region" description="Acidic residues" evidence="1">
    <location>
        <begin position="256"/>
        <end position="265"/>
    </location>
</feature>
<feature type="compositionally biased region" description="Basic and acidic residues" evidence="1">
    <location>
        <begin position="332"/>
        <end position="342"/>
    </location>
</feature>
<proteinExistence type="predicted"/>
<name>A0ABD3QZX2_9STRA</name>
<dbReference type="AlphaFoldDB" id="A0ABD3QZX2"/>
<feature type="compositionally biased region" description="Low complexity" evidence="1">
    <location>
        <begin position="35"/>
        <end position="50"/>
    </location>
</feature>
<dbReference type="Proteomes" id="UP001516023">
    <property type="component" value="Unassembled WGS sequence"/>
</dbReference>
<comment type="caution">
    <text evidence="2">The sequence shown here is derived from an EMBL/GenBank/DDBJ whole genome shotgun (WGS) entry which is preliminary data.</text>
</comment>
<feature type="compositionally biased region" description="Basic residues" evidence="1">
    <location>
        <begin position="394"/>
        <end position="404"/>
    </location>
</feature>
<gene>
    <name evidence="2" type="ORF">HJC23_007780</name>
</gene>
<keyword evidence="3" id="KW-1185">Reference proteome</keyword>